<feature type="region of interest" description="Disordered" evidence="1">
    <location>
        <begin position="1"/>
        <end position="38"/>
    </location>
</feature>
<dbReference type="InterPro" id="IPR051369">
    <property type="entry name" value="GST_Theta"/>
</dbReference>
<dbReference type="PANTHER" id="PTHR43917:SF5">
    <property type="entry name" value="GLUTATHIONE TRANSFERASE"/>
    <property type="match status" value="1"/>
</dbReference>
<dbReference type="SUPFAM" id="SSF47616">
    <property type="entry name" value="GST C-terminal domain-like"/>
    <property type="match status" value="1"/>
</dbReference>
<evidence type="ECO:0000313" key="3">
    <source>
        <dbReference type="Proteomes" id="UP001176941"/>
    </source>
</evidence>
<dbReference type="PANTHER" id="PTHR43917">
    <property type="match status" value="1"/>
</dbReference>
<name>A0ABN8Y726_RANTA</name>
<organism evidence="2 3">
    <name type="scientific">Rangifer tarandus platyrhynchus</name>
    <name type="common">Svalbard reindeer</name>
    <dbReference type="NCBI Taxonomy" id="3082113"/>
    <lineage>
        <taxon>Eukaryota</taxon>
        <taxon>Metazoa</taxon>
        <taxon>Chordata</taxon>
        <taxon>Craniata</taxon>
        <taxon>Vertebrata</taxon>
        <taxon>Euteleostomi</taxon>
        <taxon>Mammalia</taxon>
        <taxon>Eutheria</taxon>
        <taxon>Laurasiatheria</taxon>
        <taxon>Artiodactyla</taxon>
        <taxon>Ruminantia</taxon>
        <taxon>Pecora</taxon>
        <taxon>Cervidae</taxon>
        <taxon>Odocoileinae</taxon>
        <taxon>Rangifer</taxon>
    </lineage>
</organism>
<dbReference type="EMBL" id="OX459951">
    <property type="protein sequence ID" value="CAI9157372.1"/>
    <property type="molecule type" value="Genomic_DNA"/>
</dbReference>
<evidence type="ECO:0000256" key="1">
    <source>
        <dbReference type="SAM" id="MobiDB-lite"/>
    </source>
</evidence>
<evidence type="ECO:0000313" key="2">
    <source>
        <dbReference type="EMBL" id="CAI9157372.1"/>
    </source>
</evidence>
<proteinExistence type="predicted"/>
<dbReference type="InterPro" id="IPR036282">
    <property type="entry name" value="Glutathione-S-Trfase_C_sf"/>
</dbReference>
<dbReference type="Gene3D" id="1.20.1050.10">
    <property type="match status" value="1"/>
</dbReference>
<sequence length="165" mass="17755">MKPQNPEHKAPEGLTDKWLLREGWRTAGRPPGPRDKPPPLFLAQCLLPHFSGQPMDTVQVEQLLGKLMPTLGHLDQELLASRPLLASGQVSLADLMALTELMRVRFSCPLALWGSLRARAEPGPSCSVFPALCLRLRPLPRLAPACHAVGLCGGCPGPLARPGGP</sequence>
<keyword evidence="3" id="KW-1185">Reference proteome</keyword>
<gene>
    <name evidence="2" type="ORF">MRATA1EN1_LOCUS6334</name>
</gene>
<feature type="compositionally biased region" description="Basic and acidic residues" evidence="1">
    <location>
        <begin position="1"/>
        <end position="24"/>
    </location>
</feature>
<reference evidence="2" key="1">
    <citation type="submission" date="2023-04" db="EMBL/GenBank/DDBJ databases">
        <authorList>
            <consortium name="ELIXIR-Norway"/>
        </authorList>
    </citation>
    <scope>NUCLEOTIDE SEQUENCE [LARGE SCALE GENOMIC DNA]</scope>
</reference>
<accession>A0ABN8Y726</accession>
<protein>
    <submittedName>
        <fullName evidence="2">Uncharacterized protein</fullName>
    </submittedName>
</protein>
<dbReference type="Proteomes" id="UP001176941">
    <property type="component" value="Chromosome 15"/>
</dbReference>